<comment type="caution">
    <text evidence="2">The sequence shown here is derived from an EMBL/GenBank/DDBJ whole genome shotgun (WGS) entry which is preliminary data.</text>
</comment>
<evidence type="ECO:0000313" key="2">
    <source>
        <dbReference type="EMBL" id="KAF4444332.1"/>
    </source>
</evidence>
<dbReference type="AlphaFoldDB" id="A0A8H4P0N1"/>
<organism evidence="2 3">
    <name type="scientific">Fusarium acutatum</name>
    <dbReference type="NCBI Taxonomy" id="78861"/>
    <lineage>
        <taxon>Eukaryota</taxon>
        <taxon>Fungi</taxon>
        <taxon>Dikarya</taxon>
        <taxon>Ascomycota</taxon>
        <taxon>Pezizomycotina</taxon>
        <taxon>Sordariomycetes</taxon>
        <taxon>Hypocreomycetidae</taxon>
        <taxon>Hypocreales</taxon>
        <taxon>Nectriaceae</taxon>
        <taxon>Fusarium</taxon>
        <taxon>Fusarium fujikuroi species complex</taxon>
    </lineage>
</organism>
<evidence type="ECO:0000256" key="1">
    <source>
        <dbReference type="SAM" id="MobiDB-lite"/>
    </source>
</evidence>
<keyword evidence="3" id="KW-1185">Reference proteome</keyword>
<sequence>MSPRGYIGYLVGYTAHNIYRIWILRLEKVVERSEQLLERVFKSWILNLEDDDDEIDLPDRPIQVIDSEGLNSGVEVTAESSASPLRSATEHRNQHAPIQITNGLQTPEATPELSKPNAEGDDRSIPDTYVTSESFTTAEVSESLSAQLQTELEALRGEQGAPQSLESPLQSPQTLIGDTIVVAGDYEEEDNPLLPLQGTDDNSPAQ</sequence>
<name>A0A8H4P0N1_9HYPO</name>
<protein>
    <submittedName>
        <fullName evidence="2">Uncharacterized protein</fullName>
    </submittedName>
</protein>
<accession>A0A8H4P0N1</accession>
<evidence type="ECO:0000313" key="3">
    <source>
        <dbReference type="Proteomes" id="UP000536711"/>
    </source>
</evidence>
<dbReference type="EMBL" id="JAADJF010000016">
    <property type="protein sequence ID" value="KAF4444332.1"/>
    <property type="molecule type" value="Genomic_DNA"/>
</dbReference>
<reference evidence="2 3" key="1">
    <citation type="submission" date="2020-01" db="EMBL/GenBank/DDBJ databases">
        <title>Identification and distribution of gene clusters putatively required for synthesis of sphingolipid metabolism inhibitors in phylogenetically diverse species of the filamentous fungus Fusarium.</title>
        <authorList>
            <person name="Kim H.-S."/>
            <person name="Busman M."/>
            <person name="Brown D.W."/>
            <person name="Divon H."/>
            <person name="Uhlig S."/>
            <person name="Proctor R.H."/>
        </authorList>
    </citation>
    <scope>NUCLEOTIDE SEQUENCE [LARGE SCALE GENOMIC DNA]</scope>
    <source>
        <strain evidence="2 3">NRRL 13308</strain>
    </source>
</reference>
<dbReference type="Proteomes" id="UP000536711">
    <property type="component" value="Unassembled WGS sequence"/>
</dbReference>
<proteinExistence type="predicted"/>
<dbReference type="OrthoDB" id="5114703at2759"/>
<feature type="region of interest" description="Disordered" evidence="1">
    <location>
        <begin position="187"/>
        <end position="206"/>
    </location>
</feature>
<feature type="region of interest" description="Disordered" evidence="1">
    <location>
        <begin position="75"/>
        <end position="128"/>
    </location>
</feature>
<gene>
    <name evidence="2" type="ORF">FACUT_727</name>
</gene>
<feature type="compositionally biased region" description="Polar residues" evidence="1">
    <location>
        <begin position="99"/>
        <end position="108"/>
    </location>
</feature>